<organism evidence="6 7">
    <name type="scientific">Streptomyces tremellae</name>
    <dbReference type="NCBI Taxonomy" id="1124239"/>
    <lineage>
        <taxon>Bacteria</taxon>
        <taxon>Bacillati</taxon>
        <taxon>Actinomycetota</taxon>
        <taxon>Actinomycetes</taxon>
        <taxon>Kitasatosporales</taxon>
        <taxon>Streptomycetaceae</taxon>
        <taxon>Streptomyces</taxon>
    </lineage>
</organism>
<dbReference type="InterPro" id="IPR052032">
    <property type="entry name" value="ATP-dep_AA_Ligase"/>
</dbReference>
<accession>A0ABP7FWH1</accession>
<dbReference type="InterPro" id="IPR013815">
    <property type="entry name" value="ATP_grasp_subdomain_1"/>
</dbReference>
<dbReference type="Pfam" id="PF18130">
    <property type="entry name" value="ATPgrasp_N"/>
    <property type="match status" value="1"/>
</dbReference>
<dbReference type="Proteomes" id="UP001499884">
    <property type="component" value="Unassembled WGS sequence"/>
</dbReference>
<keyword evidence="3 4" id="KW-0067">ATP-binding</keyword>
<evidence type="ECO:0000313" key="7">
    <source>
        <dbReference type="Proteomes" id="UP001499884"/>
    </source>
</evidence>
<comment type="caution">
    <text evidence="6">The sequence shown here is derived from an EMBL/GenBank/DDBJ whole genome shotgun (WGS) entry which is preliminary data.</text>
</comment>
<proteinExistence type="predicted"/>
<evidence type="ECO:0000256" key="3">
    <source>
        <dbReference type="ARBA" id="ARBA00022840"/>
    </source>
</evidence>
<feature type="domain" description="ATP-grasp" evidence="5">
    <location>
        <begin position="120"/>
        <end position="310"/>
    </location>
</feature>
<dbReference type="Gene3D" id="3.30.470.20">
    <property type="entry name" value="ATP-grasp fold, B domain"/>
    <property type="match status" value="1"/>
</dbReference>
<dbReference type="InterPro" id="IPR011761">
    <property type="entry name" value="ATP-grasp"/>
</dbReference>
<evidence type="ECO:0000259" key="5">
    <source>
        <dbReference type="PROSITE" id="PS50975"/>
    </source>
</evidence>
<sequence>MHTRRENVLFIDRVGYDWYRMPDGGPVLDPERYRVTLLTRPGLGDRARPGECAEVMTLDIGDDGLRDGIAEAVHRRVGIDHVLAFTEGLLLPAARLRDRLGIPGPSADSVVPFRDKSAMKAVARGGGLPVAEWAEVDTAAEALPLLAAHGRIVLKPRAGYGSAGLHIVSTEARLRELDADPTVDLTYSQAEQFVDAPMVHIDAAVCQGRLHTVVPSRYLTSTLAFTEGRPLSTVTLDDPGLVEKCVRFTEQVVEAFKVTDSVLHLEAFLTDDGRLVFSEVACRAGGSSIGAMVRSVTGVSIHEAMVRLALGEAPTTTYPQRGAAAGLLLVYGRHGRVARIDDDAVPREWLVERRHAVEPGQWFRPAHMAGGGLATYVVTGSTQREVRERLAFVEAHTHVVYAADQNDPEDA</sequence>
<keyword evidence="2 4" id="KW-0547">Nucleotide-binding</keyword>
<protein>
    <recommendedName>
        <fullName evidence="5">ATP-grasp domain-containing protein</fullName>
    </recommendedName>
</protein>
<gene>
    <name evidence="6" type="ORF">GCM10023082_52030</name>
</gene>
<evidence type="ECO:0000256" key="2">
    <source>
        <dbReference type="ARBA" id="ARBA00022741"/>
    </source>
</evidence>
<dbReference type="SUPFAM" id="SSF56059">
    <property type="entry name" value="Glutathione synthetase ATP-binding domain-like"/>
    <property type="match status" value="1"/>
</dbReference>
<dbReference type="Gene3D" id="3.40.50.20">
    <property type="match status" value="1"/>
</dbReference>
<keyword evidence="7" id="KW-1185">Reference proteome</keyword>
<dbReference type="EMBL" id="BAABEP010000049">
    <property type="protein sequence ID" value="GAA3749591.1"/>
    <property type="molecule type" value="Genomic_DNA"/>
</dbReference>
<dbReference type="PROSITE" id="PS50975">
    <property type="entry name" value="ATP_GRASP"/>
    <property type="match status" value="1"/>
</dbReference>
<reference evidence="7" key="1">
    <citation type="journal article" date="2019" name="Int. J. Syst. Evol. Microbiol.">
        <title>The Global Catalogue of Microorganisms (GCM) 10K type strain sequencing project: providing services to taxonomists for standard genome sequencing and annotation.</title>
        <authorList>
            <consortium name="The Broad Institute Genomics Platform"/>
            <consortium name="The Broad Institute Genome Sequencing Center for Infectious Disease"/>
            <person name="Wu L."/>
            <person name="Ma J."/>
        </authorList>
    </citation>
    <scope>NUCLEOTIDE SEQUENCE [LARGE SCALE GENOMIC DNA]</scope>
    <source>
        <strain evidence="7">JCM 30846</strain>
    </source>
</reference>
<name>A0ABP7FWH1_9ACTN</name>
<evidence type="ECO:0000256" key="4">
    <source>
        <dbReference type="PROSITE-ProRule" id="PRU00409"/>
    </source>
</evidence>
<keyword evidence="1" id="KW-0436">Ligase</keyword>
<dbReference type="InterPro" id="IPR041472">
    <property type="entry name" value="BL00235/CARNS1_N"/>
</dbReference>
<dbReference type="RefSeq" id="WP_345652296.1">
    <property type="nucleotide sequence ID" value="NZ_BAABEP010000049.1"/>
</dbReference>
<evidence type="ECO:0000256" key="1">
    <source>
        <dbReference type="ARBA" id="ARBA00022598"/>
    </source>
</evidence>
<evidence type="ECO:0000313" key="6">
    <source>
        <dbReference type="EMBL" id="GAA3749591.1"/>
    </source>
</evidence>
<dbReference type="Gene3D" id="3.30.1490.20">
    <property type="entry name" value="ATP-grasp fold, A domain"/>
    <property type="match status" value="1"/>
</dbReference>
<dbReference type="PANTHER" id="PTHR43585:SF2">
    <property type="entry name" value="ATP-GRASP ENZYME FSQD"/>
    <property type="match status" value="1"/>
</dbReference>
<dbReference type="PANTHER" id="PTHR43585">
    <property type="entry name" value="FUMIPYRROLE BIOSYNTHESIS PROTEIN C"/>
    <property type="match status" value="1"/>
</dbReference>